<dbReference type="InterPro" id="IPR027417">
    <property type="entry name" value="P-loop_NTPase"/>
</dbReference>
<comment type="function">
    <text evidence="8">Catalyzes the ATP-dependent amidation of the two carboxylate groups at positions a and c of cobyrinate, using either L-glutamine or ammonia as the nitrogen source.</text>
</comment>
<keyword evidence="12" id="KW-1185">Reference proteome</keyword>
<dbReference type="SUPFAM" id="SSF52540">
    <property type="entry name" value="P-loop containing nucleoside triphosphate hydrolases"/>
    <property type="match status" value="1"/>
</dbReference>
<proteinExistence type="inferred from homology"/>
<comment type="caution">
    <text evidence="11">The sequence shown here is derived from an EMBL/GenBank/DDBJ whole genome shotgun (WGS) entry which is preliminary data.</text>
</comment>
<dbReference type="Gene3D" id="3.40.50.880">
    <property type="match status" value="1"/>
</dbReference>
<dbReference type="PANTHER" id="PTHR43873">
    <property type="entry name" value="COBYRINATE A,C-DIAMIDE SYNTHASE"/>
    <property type="match status" value="1"/>
</dbReference>
<evidence type="ECO:0000256" key="5">
    <source>
        <dbReference type="ARBA" id="ARBA00022840"/>
    </source>
</evidence>
<comment type="similarity">
    <text evidence="8">Belongs to the CobB/CbiA family.</text>
</comment>
<comment type="catalytic activity">
    <reaction evidence="8">
        <text>cob(II)yrinate + 2 L-glutamine + 2 ATP + 2 H2O = cob(II)yrinate a,c diamide + 2 L-glutamate + 2 ADP + 2 phosphate + 2 H(+)</text>
        <dbReference type="Rhea" id="RHEA:26289"/>
        <dbReference type="ChEBI" id="CHEBI:15377"/>
        <dbReference type="ChEBI" id="CHEBI:15378"/>
        <dbReference type="ChEBI" id="CHEBI:29985"/>
        <dbReference type="ChEBI" id="CHEBI:30616"/>
        <dbReference type="ChEBI" id="CHEBI:43474"/>
        <dbReference type="ChEBI" id="CHEBI:58359"/>
        <dbReference type="ChEBI" id="CHEBI:58537"/>
        <dbReference type="ChEBI" id="CHEBI:58894"/>
        <dbReference type="ChEBI" id="CHEBI:456216"/>
        <dbReference type="EC" id="6.3.5.11"/>
    </reaction>
</comment>
<evidence type="ECO:0000256" key="3">
    <source>
        <dbReference type="ARBA" id="ARBA00022598"/>
    </source>
</evidence>
<keyword evidence="6 8" id="KW-0460">Magnesium</keyword>
<dbReference type="Proteomes" id="UP000288892">
    <property type="component" value="Unassembled WGS sequence"/>
</dbReference>
<evidence type="ECO:0000313" key="11">
    <source>
        <dbReference type="EMBL" id="RWX51326.1"/>
    </source>
</evidence>
<dbReference type="NCBIfam" id="TIGR00379">
    <property type="entry name" value="cobB"/>
    <property type="match status" value="1"/>
</dbReference>
<evidence type="ECO:0000313" key="12">
    <source>
        <dbReference type="Proteomes" id="UP000288892"/>
    </source>
</evidence>
<evidence type="ECO:0000256" key="2">
    <source>
        <dbReference type="ARBA" id="ARBA00022573"/>
    </source>
</evidence>
<feature type="site" description="Increases nucleophilicity of active site Cys" evidence="8">
    <location>
        <position position="461"/>
    </location>
</feature>
<accession>A0A444JE13</accession>
<dbReference type="EMBL" id="MTKS01000159">
    <property type="protein sequence ID" value="RWX51326.1"/>
    <property type="molecule type" value="Genomic_DNA"/>
</dbReference>
<keyword evidence="4 8" id="KW-0547">Nucleotide-binding</keyword>
<reference evidence="11 12" key="1">
    <citation type="submission" date="2017-01" db="EMBL/GenBank/DDBJ databases">
        <title>The cable genome- insights into the physiology and evolution of filamentous bacteria capable of sulfide oxidation via long distance electron transfer.</title>
        <authorList>
            <person name="Schreiber L."/>
            <person name="Bjerg J.T."/>
            <person name="Boggild A."/>
            <person name="Van De Vossenberg J."/>
            <person name="Meysman F."/>
            <person name="Nielsen L.P."/>
            <person name="Schramm A."/>
            <person name="Kjeldsen K.U."/>
        </authorList>
    </citation>
    <scope>NUCLEOTIDE SEQUENCE [LARGE SCALE GENOMIC DNA]</scope>
    <source>
        <strain evidence="11">A5</strain>
    </source>
</reference>
<evidence type="ECO:0000256" key="6">
    <source>
        <dbReference type="ARBA" id="ARBA00022842"/>
    </source>
</evidence>
<dbReference type="GO" id="GO:0042242">
    <property type="term" value="F:cobyrinic acid a,c-diamide synthase activity"/>
    <property type="evidence" value="ECO:0007669"/>
    <property type="project" value="UniProtKB-UniRule"/>
</dbReference>
<evidence type="ECO:0000256" key="1">
    <source>
        <dbReference type="ARBA" id="ARBA00001946"/>
    </source>
</evidence>
<keyword evidence="7 8" id="KW-0315">Glutamine amidotransferase</keyword>
<dbReference type="AlphaFoldDB" id="A0A444JE13"/>
<name>A0A444JE13_9BACT</name>
<dbReference type="EC" id="6.3.5.11" evidence="8"/>
<dbReference type="Pfam" id="PF07685">
    <property type="entry name" value="GATase_3"/>
    <property type="match status" value="1"/>
</dbReference>
<dbReference type="CDD" id="cd03130">
    <property type="entry name" value="GATase1_CobB"/>
    <property type="match status" value="1"/>
</dbReference>
<protein>
    <recommendedName>
        <fullName evidence="8">Cobyrinate a,c-diamide synthase</fullName>
        <ecNumber evidence="8">6.3.5.11</ecNumber>
    </recommendedName>
    <alternativeName>
        <fullName evidence="8">Cobyrinic acid a,c-diamide synthetase</fullName>
    </alternativeName>
</protein>
<dbReference type="NCBIfam" id="NF002204">
    <property type="entry name" value="PRK01077.1"/>
    <property type="match status" value="1"/>
</dbReference>
<comment type="cofactor">
    <cofactor evidence="1 8">
        <name>Mg(2+)</name>
        <dbReference type="ChEBI" id="CHEBI:18420"/>
    </cofactor>
</comment>
<feature type="domain" description="CobB/CobQ-like glutamine amidotransferase" evidence="10">
    <location>
        <begin position="274"/>
        <end position="464"/>
    </location>
</feature>
<comment type="pathway">
    <text evidence="8">Cofactor biosynthesis; adenosylcobalamin biosynthesis; cob(II)yrinate a,c-diamide from sirohydrochlorin (anaerobic route): step 10/10.</text>
</comment>
<dbReference type="Pfam" id="PF01656">
    <property type="entry name" value="CbiA"/>
    <property type="match status" value="1"/>
</dbReference>
<dbReference type="HAMAP" id="MF_00027">
    <property type="entry name" value="CobB_CbiA"/>
    <property type="match status" value="1"/>
</dbReference>
<dbReference type="GO" id="GO:0005524">
    <property type="term" value="F:ATP binding"/>
    <property type="evidence" value="ECO:0007669"/>
    <property type="project" value="UniProtKB-UniRule"/>
</dbReference>
<evidence type="ECO:0000259" key="9">
    <source>
        <dbReference type="Pfam" id="PF01656"/>
    </source>
</evidence>
<comment type="miscellaneous">
    <text evidence="8">The a and c carboxylates of cobyrinate are activated for nucleophilic attack via formation of a phosphorylated intermediate by ATP. CbiA catalyzes first the amidation of the c-carboxylate, and then that of the a-carboxylate.</text>
</comment>
<feature type="domain" description="CobQ/CobB/MinD/ParA nucleotide binding" evidence="9">
    <location>
        <begin position="27"/>
        <end position="203"/>
    </location>
</feature>
<gene>
    <name evidence="8" type="primary">cbiA</name>
    <name evidence="11" type="ORF">VU01_11592</name>
</gene>
<dbReference type="UniPathway" id="UPA00148">
    <property type="reaction ID" value="UER00231"/>
</dbReference>
<dbReference type="PROSITE" id="PS51274">
    <property type="entry name" value="GATASE_COBBQ"/>
    <property type="match status" value="1"/>
</dbReference>
<sequence length="491" mass="52963">MTALDEQEGEQVVKVEMQLEKVATGCIVIAGLSGGSGKSVASVALAAALRRSGHRVVPFKKGPDYIDAGWMTTAAGHPCYNLDPYLMSDAALAGSFERQAAGADYALIEGNRGLYDGVTAEGGFSTAELAVQLDLPVLLVVNCSKTTRTVAALVLGCRELDKRVRLAGVILNQIATPRHERIVTESVEKYTGIPVVGIVPRMKTDIFPMRHLGVTPHQEYGEAATDVAVDRLAAIAEEHFDLERIIGLMEQRRFSPIPTDAGSAKLAESIEPVRIGVLRDAAFQFYYQENLEALQEGGAELVMINALTAETLPNDLDALYIGGGFPETSARQLADNVSFRDSVRQAADEGLPIYAECGGLIFLGRSIIFEGREYPLAGVFPVTFSMSAKPQAHGYSTFTVDQENPFYPVGTEIKGHEFRYSVVESWDGKPEDLALQMERGTGFQGKRDGLLKKNVLALYTHVLAPGTPEWAAGLLRAAGMAKRGKSTKLVA</sequence>
<dbReference type="InterPro" id="IPR002586">
    <property type="entry name" value="CobQ/CobB/MinD/ParA_Nub-bd_dom"/>
</dbReference>
<comment type="domain">
    <text evidence="8">Comprises of two domains. The C-terminal domain contains the binding site for glutamine and catalyzes the hydrolysis of this substrate to glutamate and ammonia. The N-terminal domain is anticipated to bind ATP and cobyrinate and catalyzes the ultimate synthesis of the diamide product. The ammonia produced via the glutaminase domain is probably translocated to the adjacent domain via a molecular tunnel, where it reacts with an activated intermediate.</text>
</comment>
<evidence type="ECO:0000256" key="7">
    <source>
        <dbReference type="ARBA" id="ARBA00022962"/>
    </source>
</evidence>
<dbReference type="GO" id="GO:0009236">
    <property type="term" value="P:cobalamin biosynthetic process"/>
    <property type="evidence" value="ECO:0007669"/>
    <property type="project" value="UniProtKB-UniRule"/>
</dbReference>
<keyword evidence="5 8" id="KW-0067">ATP-binding</keyword>
<evidence type="ECO:0000256" key="4">
    <source>
        <dbReference type="ARBA" id="ARBA00022741"/>
    </source>
</evidence>
<dbReference type="SUPFAM" id="SSF52317">
    <property type="entry name" value="Class I glutamine amidotransferase-like"/>
    <property type="match status" value="1"/>
</dbReference>
<dbReference type="InterPro" id="IPR011698">
    <property type="entry name" value="GATase_3"/>
</dbReference>
<dbReference type="InterPro" id="IPR029062">
    <property type="entry name" value="Class_I_gatase-like"/>
</dbReference>
<organism evidence="11 12">
    <name type="scientific">Candidatus Electrothrix marina</name>
    <dbReference type="NCBI Taxonomy" id="1859130"/>
    <lineage>
        <taxon>Bacteria</taxon>
        <taxon>Pseudomonadati</taxon>
        <taxon>Thermodesulfobacteriota</taxon>
        <taxon>Desulfobulbia</taxon>
        <taxon>Desulfobulbales</taxon>
        <taxon>Desulfobulbaceae</taxon>
        <taxon>Candidatus Electrothrix</taxon>
    </lineage>
</organism>
<dbReference type="PANTHER" id="PTHR43873:SF1">
    <property type="entry name" value="COBYRINATE A,C-DIAMIDE SYNTHASE"/>
    <property type="match status" value="1"/>
</dbReference>
<evidence type="ECO:0000259" key="10">
    <source>
        <dbReference type="Pfam" id="PF07685"/>
    </source>
</evidence>
<evidence type="ECO:0000256" key="8">
    <source>
        <dbReference type="HAMAP-Rule" id="MF_00027"/>
    </source>
</evidence>
<dbReference type="Gene3D" id="3.40.50.300">
    <property type="entry name" value="P-loop containing nucleotide triphosphate hydrolases"/>
    <property type="match status" value="1"/>
</dbReference>
<keyword evidence="2 8" id="KW-0169">Cobalamin biosynthesis</keyword>
<keyword evidence="3 8" id="KW-0436">Ligase</keyword>
<dbReference type="InterPro" id="IPR004484">
    <property type="entry name" value="CbiA/CobB_synth"/>
</dbReference>
<feature type="active site" description="Nucleophile" evidence="8">
    <location>
        <position position="357"/>
    </location>
</feature>